<dbReference type="PANTHER" id="PTHR43335:SF4">
    <property type="entry name" value="ABC TRANSPORTER, ATP-BINDING PROTEIN"/>
    <property type="match status" value="1"/>
</dbReference>
<feature type="region of interest" description="Disordered" evidence="5">
    <location>
        <begin position="402"/>
        <end position="640"/>
    </location>
</feature>
<feature type="transmembrane region" description="Helical" evidence="6">
    <location>
        <begin position="887"/>
        <end position="906"/>
    </location>
</feature>
<keyword evidence="6" id="KW-1133">Transmembrane helix</keyword>
<dbReference type="InterPro" id="IPR027417">
    <property type="entry name" value="P-loop_NTPase"/>
</dbReference>
<organism evidence="8 9">
    <name type="scientific">Streptomyces daqingensis</name>
    <dbReference type="NCBI Taxonomy" id="1472640"/>
    <lineage>
        <taxon>Bacteria</taxon>
        <taxon>Bacillati</taxon>
        <taxon>Actinomycetota</taxon>
        <taxon>Actinomycetes</taxon>
        <taxon>Kitasatosporales</taxon>
        <taxon>Streptomycetaceae</taxon>
        <taxon>Streptomyces</taxon>
    </lineage>
</organism>
<keyword evidence="9" id="KW-1185">Reference proteome</keyword>
<dbReference type="PROSITE" id="PS50893">
    <property type="entry name" value="ABC_TRANSPORTER_2"/>
    <property type="match status" value="1"/>
</dbReference>
<feature type="compositionally biased region" description="Polar residues" evidence="5">
    <location>
        <begin position="420"/>
        <end position="435"/>
    </location>
</feature>
<feature type="transmembrane region" description="Helical" evidence="6">
    <location>
        <begin position="772"/>
        <end position="793"/>
    </location>
</feature>
<dbReference type="PANTHER" id="PTHR43335">
    <property type="entry name" value="ABC TRANSPORTER, ATP-BINDING PROTEIN"/>
    <property type="match status" value="1"/>
</dbReference>
<protein>
    <recommendedName>
        <fullName evidence="7">ABC transporter domain-containing protein</fullName>
    </recommendedName>
</protein>
<keyword evidence="3" id="KW-0547">Nucleotide-binding</keyword>
<feature type="compositionally biased region" description="Polar residues" evidence="5">
    <location>
        <begin position="575"/>
        <end position="584"/>
    </location>
</feature>
<gene>
    <name evidence="8" type="ORF">GCM10012287_44910</name>
</gene>
<evidence type="ECO:0000313" key="8">
    <source>
        <dbReference type="EMBL" id="GGO54896.1"/>
    </source>
</evidence>
<feature type="compositionally biased region" description="Low complexity" evidence="5">
    <location>
        <begin position="446"/>
        <end position="466"/>
    </location>
</feature>
<evidence type="ECO:0000256" key="6">
    <source>
        <dbReference type="SAM" id="Phobius"/>
    </source>
</evidence>
<feature type="transmembrane region" description="Helical" evidence="6">
    <location>
        <begin position="913"/>
        <end position="931"/>
    </location>
</feature>
<comment type="similarity">
    <text evidence="1">Belongs to the ABC transporter superfamily.</text>
</comment>
<keyword evidence="2" id="KW-0813">Transport</keyword>
<sequence length="1002" mass="102719">MERIAWKAWYVALCCINASPRRLAGEAMIQAIGLTSLPRRHQLKPTVDDLTFEARPGRVTILLGPRGSGKTTALRLMLQLQPGRGVALFRGRPVQKIVHLAREVGTLLGDVPGHPARTTRGHLRMLSAAAGVPVSRADDVLDVVGLSGLADKRIGELSRGMDRRLAVACALLGDPHTLVLDEPAQDLSPRETSWLYSLLRGYANEGGTVLVTSRRADEAADLADRVVSVDSGRLMADQEVTDFVRTRLRPRVAVRTPHADRLAAVLTEEARRSGPGRDSGPLKVVREDGNHLSVYGSSCAEVGEYAYRNNILVHQLTDENGDVGDGGSPEALVRADGRRPGCSTASLRRTDRTSALSASTDSPAVPAAADAATVAVDSGAASQGGKPEKLPEAGIELEADGAARTASGTHDDEAPALSGESISTSATWEEASPTTDPRPGATPEHASNGPGTAAAASSAVNANAPARSGTGRPPASDTEPNPEPEPDPGPEPKPETGPNPVEEPDDDHESQRQGEFAEAELASGSRSMSQRRSEPAATSSDDHAVAESSSPEHGSLERSSADASPVMALSAALTPVSQSEGNHSSAEDPGHLHLHANSTPPQADVDVEAPARAGKSEAGSSGGVGPSGTSPTPHTSPEDPTVVISVVPLVDPDAASSGSKHRAAAASAARSEAGTATAPSPSSESGWSPSCPPVPAAAELPPPLHAVARPGPVAPLSYELRRLFGVRTRWIAVAAAVAAALCLSLVMARTGLGLPSASSSTVAPAVRLLSGWPSGGFFLLPPVALAVGVLGALSFGEEFRFPALVPARPAVPHKLSLLASKLAVSAALSVVLCLLVAGLNVMALTVLFGSEVFAFDSSNAVDSSAGSLSGSLFAGAGAPIGGTPWQLHSAALVAFTVGCGWTGLLAAGVFRSAAAGAAVVLAVPLLVSPALRELFSESGGRSLDGLSERLEAALLVPWPPGSERWVSAAVELVSQPAGPALGLVLVVLSFAYLVTAVRSRAR</sequence>
<dbReference type="SUPFAM" id="SSF52540">
    <property type="entry name" value="P-loop containing nucleoside triphosphate hydrolases"/>
    <property type="match status" value="1"/>
</dbReference>
<feature type="compositionally biased region" description="Low complexity" evidence="5">
    <location>
        <begin position="357"/>
        <end position="370"/>
    </location>
</feature>
<feature type="region of interest" description="Disordered" evidence="5">
    <location>
        <begin position="653"/>
        <end position="694"/>
    </location>
</feature>
<evidence type="ECO:0000256" key="5">
    <source>
        <dbReference type="SAM" id="MobiDB-lite"/>
    </source>
</evidence>
<feature type="transmembrane region" description="Helical" evidence="6">
    <location>
        <begin position="822"/>
        <end position="848"/>
    </location>
</feature>
<dbReference type="Gene3D" id="3.40.50.300">
    <property type="entry name" value="P-loop containing nucleotide triphosphate hydrolases"/>
    <property type="match status" value="1"/>
</dbReference>
<evidence type="ECO:0000259" key="7">
    <source>
        <dbReference type="PROSITE" id="PS50893"/>
    </source>
</evidence>
<dbReference type="InterPro" id="IPR003439">
    <property type="entry name" value="ABC_transporter-like_ATP-bd"/>
</dbReference>
<name>A0ABQ2MRH2_9ACTN</name>
<feature type="transmembrane region" description="Helical" evidence="6">
    <location>
        <begin position="977"/>
        <end position="997"/>
    </location>
</feature>
<evidence type="ECO:0000313" key="9">
    <source>
        <dbReference type="Proteomes" id="UP000631535"/>
    </source>
</evidence>
<keyword evidence="6" id="KW-0472">Membrane</keyword>
<proteinExistence type="inferred from homology"/>
<feature type="region of interest" description="Disordered" evidence="5">
    <location>
        <begin position="320"/>
        <end position="370"/>
    </location>
</feature>
<feature type="compositionally biased region" description="Low complexity" evidence="5">
    <location>
        <begin position="654"/>
        <end position="689"/>
    </location>
</feature>
<dbReference type="SMART" id="SM00382">
    <property type="entry name" value="AAA"/>
    <property type="match status" value="1"/>
</dbReference>
<feature type="transmembrane region" description="Helical" evidence="6">
    <location>
        <begin position="730"/>
        <end position="752"/>
    </location>
</feature>
<evidence type="ECO:0000256" key="1">
    <source>
        <dbReference type="ARBA" id="ARBA00005417"/>
    </source>
</evidence>
<accession>A0ABQ2MRH2</accession>
<dbReference type="Proteomes" id="UP000631535">
    <property type="component" value="Unassembled WGS sequence"/>
</dbReference>
<dbReference type="Pfam" id="PF00005">
    <property type="entry name" value="ABC_tran"/>
    <property type="match status" value="1"/>
</dbReference>
<keyword evidence="6" id="KW-0812">Transmembrane</keyword>
<evidence type="ECO:0000256" key="4">
    <source>
        <dbReference type="ARBA" id="ARBA00022840"/>
    </source>
</evidence>
<dbReference type="EMBL" id="BMMP01000015">
    <property type="protein sequence ID" value="GGO54896.1"/>
    <property type="molecule type" value="Genomic_DNA"/>
</dbReference>
<dbReference type="InterPro" id="IPR003593">
    <property type="entry name" value="AAA+_ATPase"/>
</dbReference>
<feature type="domain" description="ABC transporter" evidence="7">
    <location>
        <begin position="32"/>
        <end position="256"/>
    </location>
</feature>
<keyword evidence="4" id="KW-0067">ATP-binding</keyword>
<evidence type="ECO:0000256" key="2">
    <source>
        <dbReference type="ARBA" id="ARBA00022448"/>
    </source>
</evidence>
<comment type="caution">
    <text evidence="8">The sequence shown here is derived from an EMBL/GenBank/DDBJ whole genome shotgun (WGS) entry which is preliminary data.</text>
</comment>
<reference evidence="9" key="1">
    <citation type="journal article" date="2019" name="Int. J. Syst. Evol. Microbiol.">
        <title>The Global Catalogue of Microorganisms (GCM) 10K type strain sequencing project: providing services to taxonomists for standard genome sequencing and annotation.</title>
        <authorList>
            <consortium name="The Broad Institute Genomics Platform"/>
            <consortium name="The Broad Institute Genome Sequencing Center for Infectious Disease"/>
            <person name="Wu L."/>
            <person name="Ma J."/>
        </authorList>
    </citation>
    <scope>NUCLEOTIDE SEQUENCE [LARGE SCALE GENOMIC DNA]</scope>
    <source>
        <strain evidence="9">CGMCC 4.7178</strain>
    </source>
</reference>
<evidence type="ECO:0000256" key="3">
    <source>
        <dbReference type="ARBA" id="ARBA00022741"/>
    </source>
</evidence>